<dbReference type="RefSeq" id="WP_380119242.1">
    <property type="nucleotide sequence ID" value="NZ_JBHSIU010000039.1"/>
</dbReference>
<dbReference type="PANTHER" id="PTHR34142:SF1">
    <property type="entry name" value="GLYCOSIDE HYDROLASE FAMILY 5 DOMAIN-CONTAINING PROTEIN"/>
    <property type="match status" value="1"/>
</dbReference>
<evidence type="ECO:0000256" key="7">
    <source>
        <dbReference type="SAM" id="SignalP"/>
    </source>
</evidence>
<keyword evidence="4 5" id="KW-0326">Glycosidase</keyword>
<keyword evidence="7" id="KW-0732">Signal</keyword>
<dbReference type="InterPro" id="IPR017853">
    <property type="entry name" value="GH"/>
</dbReference>
<proteinExistence type="inferred from homology"/>
<comment type="caution">
    <text evidence="9">The sequence shown here is derived from an EMBL/GenBank/DDBJ whole genome shotgun (WGS) entry which is preliminary data.</text>
</comment>
<dbReference type="SUPFAM" id="SSF51445">
    <property type="entry name" value="(Trans)glycosidases"/>
    <property type="match status" value="1"/>
</dbReference>
<feature type="chain" id="PRO_5045849624" description="cellulase" evidence="7">
    <location>
        <begin position="22"/>
        <end position="471"/>
    </location>
</feature>
<evidence type="ECO:0000313" key="9">
    <source>
        <dbReference type="EMBL" id="MFC5001788.1"/>
    </source>
</evidence>
<dbReference type="EC" id="3.2.1.4" evidence="2"/>
<gene>
    <name evidence="9" type="ORF">ACFPIJ_28610</name>
</gene>
<name>A0ABV9W348_9ACTN</name>
<dbReference type="InterPro" id="IPR001547">
    <property type="entry name" value="Glyco_hydro_5"/>
</dbReference>
<feature type="domain" description="Bulb-type lectin" evidence="8">
    <location>
        <begin position="355"/>
        <end position="469"/>
    </location>
</feature>
<dbReference type="Gene3D" id="3.20.20.80">
    <property type="entry name" value="Glycosidases"/>
    <property type="match status" value="1"/>
</dbReference>
<evidence type="ECO:0000256" key="3">
    <source>
        <dbReference type="ARBA" id="ARBA00022801"/>
    </source>
</evidence>
<evidence type="ECO:0000256" key="5">
    <source>
        <dbReference type="RuleBase" id="RU361153"/>
    </source>
</evidence>
<protein>
    <recommendedName>
        <fullName evidence="2">cellulase</fullName>
        <ecNumber evidence="2">3.2.1.4</ecNumber>
    </recommendedName>
</protein>
<dbReference type="SUPFAM" id="SSF51110">
    <property type="entry name" value="alpha-D-mannose-specific plant lectins"/>
    <property type="match status" value="1"/>
</dbReference>
<evidence type="ECO:0000256" key="4">
    <source>
        <dbReference type="ARBA" id="ARBA00023295"/>
    </source>
</evidence>
<dbReference type="EMBL" id="JBHSIU010000039">
    <property type="protein sequence ID" value="MFC5001788.1"/>
    <property type="molecule type" value="Genomic_DNA"/>
</dbReference>
<reference evidence="10" key="1">
    <citation type="journal article" date="2019" name="Int. J. Syst. Evol. Microbiol.">
        <title>The Global Catalogue of Microorganisms (GCM) 10K type strain sequencing project: providing services to taxonomists for standard genome sequencing and annotation.</title>
        <authorList>
            <consortium name="The Broad Institute Genomics Platform"/>
            <consortium name="The Broad Institute Genome Sequencing Center for Infectious Disease"/>
            <person name="Wu L."/>
            <person name="Ma J."/>
        </authorList>
    </citation>
    <scope>NUCLEOTIDE SEQUENCE [LARGE SCALE GENOMIC DNA]</scope>
    <source>
        <strain evidence="10">CGMCC 4.7152</strain>
    </source>
</reference>
<sequence>MRHRLLTLVVAAGLAASTVFVGTPSGAAVGVAATAALASTPVAANGQLKIVGTQVQNQYGQAIQLRGMSTHGIQWYWQCVNNASMNALANDWQADVLRISMYVQEGGYETDPAGFTAKVNQAIQMVSDRGMYAVVDFHQLSPGDPNYNLANAKRFFTDIANANKNRNNIIYEIANEPNEVSWARIRDYAHAMIPLIRAIDGDAPILVGTHGWGSLGVSDGRNETDVINNPVNATNIAYTFHFYAASHDDEYLNTLDRASQRIPMWVSEFGTQQASGDGPNNFAQSQKYIDLMRNRKISWTNWNYSDDQRSGAVWNGGTCSSGDYSVGRLKEAGRWIRDRIATPDDFPGGGGGNPSSRLNAGAQLTGGQSLTSPNGRFRLTMQSDGNLVIYDNNAAIWATGTWNLPADRKPTRVDMQSDGNLVLYNNANQPAWASGSWGSGRVDPFLEMQDDGNLVIYHNGRAPLWASGTAR</sequence>
<evidence type="ECO:0000256" key="6">
    <source>
        <dbReference type="SAM" id="MobiDB-lite"/>
    </source>
</evidence>
<feature type="signal peptide" evidence="7">
    <location>
        <begin position="1"/>
        <end position="21"/>
    </location>
</feature>
<dbReference type="PROSITE" id="PS00659">
    <property type="entry name" value="GLYCOSYL_HYDROL_F5"/>
    <property type="match status" value="1"/>
</dbReference>
<evidence type="ECO:0000313" key="10">
    <source>
        <dbReference type="Proteomes" id="UP001595912"/>
    </source>
</evidence>
<keyword evidence="10" id="KW-1185">Reference proteome</keyword>
<dbReference type="InterPro" id="IPR018087">
    <property type="entry name" value="Glyco_hydro_5_CS"/>
</dbReference>
<dbReference type="InterPro" id="IPR036426">
    <property type="entry name" value="Bulb-type_lectin_dom_sf"/>
</dbReference>
<dbReference type="PANTHER" id="PTHR34142">
    <property type="entry name" value="ENDO-BETA-1,4-GLUCANASE A"/>
    <property type="match status" value="1"/>
</dbReference>
<organism evidence="9 10">
    <name type="scientific">Dactylosporangium cerinum</name>
    <dbReference type="NCBI Taxonomy" id="1434730"/>
    <lineage>
        <taxon>Bacteria</taxon>
        <taxon>Bacillati</taxon>
        <taxon>Actinomycetota</taxon>
        <taxon>Actinomycetes</taxon>
        <taxon>Micromonosporales</taxon>
        <taxon>Micromonosporaceae</taxon>
        <taxon>Dactylosporangium</taxon>
    </lineage>
</organism>
<dbReference type="SMART" id="SM00108">
    <property type="entry name" value="B_lectin"/>
    <property type="match status" value="1"/>
</dbReference>
<dbReference type="CDD" id="cd00028">
    <property type="entry name" value="B_lectin"/>
    <property type="match status" value="1"/>
</dbReference>
<dbReference type="Pfam" id="PF00150">
    <property type="entry name" value="Cellulase"/>
    <property type="match status" value="1"/>
</dbReference>
<feature type="region of interest" description="Disordered" evidence="6">
    <location>
        <begin position="340"/>
        <end position="361"/>
    </location>
</feature>
<evidence type="ECO:0000256" key="2">
    <source>
        <dbReference type="ARBA" id="ARBA00012601"/>
    </source>
</evidence>
<accession>A0ABV9W348</accession>
<comment type="similarity">
    <text evidence="5">Belongs to the glycosyl hydrolase 5 (cellulase A) family.</text>
</comment>
<dbReference type="Gene3D" id="2.90.10.10">
    <property type="entry name" value="Bulb-type lectin domain"/>
    <property type="match status" value="2"/>
</dbReference>
<evidence type="ECO:0000256" key="1">
    <source>
        <dbReference type="ARBA" id="ARBA00000966"/>
    </source>
</evidence>
<dbReference type="Proteomes" id="UP001595912">
    <property type="component" value="Unassembled WGS sequence"/>
</dbReference>
<evidence type="ECO:0000259" key="8">
    <source>
        <dbReference type="PROSITE" id="PS50927"/>
    </source>
</evidence>
<comment type="catalytic activity">
    <reaction evidence="1">
        <text>Endohydrolysis of (1-&gt;4)-beta-D-glucosidic linkages in cellulose, lichenin and cereal beta-D-glucans.</text>
        <dbReference type="EC" id="3.2.1.4"/>
    </reaction>
</comment>
<keyword evidence="3 5" id="KW-0378">Hydrolase</keyword>
<dbReference type="PROSITE" id="PS50927">
    <property type="entry name" value="BULB_LECTIN"/>
    <property type="match status" value="1"/>
</dbReference>
<dbReference type="InterPro" id="IPR001480">
    <property type="entry name" value="Bulb-type_lectin_dom"/>
</dbReference>